<dbReference type="Gene3D" id="1.20.58.300">
    <property type="entry name" value="FlgN-like"/>
    <property type="match status" value="1"/>
</dbReference>
<comment type="caution">
    <text evidence="4">The sequence shown here is derived from an EMBL/GenBank/DDBJ whole genome shotgun (WGS) entry which is preliminary data.</text>
</comment>
<organism evidence="4 5">
    <name type="scientific">Allohahella marinimesophila</name>
    <dbReference type="NCBI Taxonomy" id="1054972"/>
    <lineage>
        <taxon>Bacteria</taxon>
        <taxon>Pseudomonadati</taxon>
        <taxon>Pseudomonadota</taxon>
        <taxon>Gammaproteobacteria</taxon>
        <taxon>Oceanospirillales</taxon>
        <taxon>Hahellaceae</taxon>
        <taxon>Allohahella</taxon>
    </lineage>
</organism>
<evidence type="ECO:0000256" key="1">
    <source>
        <dbReference type="ARBA" id="ARBA00002397"/>
    </source>
</evidence>
<name>A0ABP7QBC1_9GAMM</name>
<keyword evidence="3" id="KW-1005">Bacterial flagellum biogenesis</keyword>
<evidence type="ECO:0000256" key="3">
    <source>
        <dbReference type="ARBA" id="ARBA00022795"/>
    </source>
</evidence>
<dbReference type="RefSeq" id="WP_344809824.1">
    <property type="nucleotide sequence ID" value="NZ_BAABBO010000024.1"/>
</dbReference>
<sequence length="159" mass="17614">MSNQAVNIQSLLDILRSDIASLQQLQRLLRFERTFLEQGDLEKFKLAGEKKVACLEQIEQNATLKTSWLKANNLSIEKFRQLARERVPKAFELLTEAEDLLKAVSGLNRVNQKIIQLSQQRVERIMDVLRGKSAAPSLYGAAAKTAAAAVGHGQAIASA</sequence>
<dbReference type="EMBL" id="BAABBO010000024">
    <property type="protein sequence ID" value="GAA3979729.1"/>
    <property type="molecule type" value="Genomic_DNA"/>
</dbReference>
<accession>A0ABP7QBC1</accession>
<evidence type="ECO:0000256" key="2">
    <source>
        <dbReference type="ARBA" id="ARBA00007703"/>
    </source>
</evidence>
<evidence type="ECO:0000313" key="5">
    <source>
        <dbReference type="Proteomes" id="UP001501337"/>
    </source>
</evidence>
<protein>
    <recommendedName>
        <fullName evidence="6">Flagella synthesis protein FlgN</fullName>
    </recommendedName>
</protein>
<dbReference type="Proteomes" id="UP001501337">
    <property type="component" value="Unassembled WGS sequence"/>
</dbReference>
<reference evidence="5" key="1">
    <citation type="journal article" date="2019" name="Int. J. Syst. Evol. Microbiol.">
        <title>The Global Catalogue of Microorganisms (GCM) 10K type strain sequencing project: providing services to taxonomists for standard genome sequencing and annotation.</title>
        <authorList>
            <consortium name="The Broad Institute Genomics Platform"/>
            <consortium name="The Broad Institute Genome Sequencing Center for Infectious Disease"/>
            <person name="Wu L."/>
            <person name="Ma J."/>
        </authorList>
    </citation>
    <scope>NUCLEOTIDE SEQUENCE [LARGE SCALE GENOMIC DNA]</scope>
    <source>
        <strain evidence="5">JCM 17555</strain>
    </source>
</reference>
<comment type="function">
    <text evidence="1">Required for the efficient initiation of filament assembly.</text>
</comment>
<dbReference type="InterPro" id="IPR007809">
    <property type="entry name" value="FlgN-like"/>
</dbReference>
<dbReference type="Pfam" id="PF05130">
    <property type="entry name" value="FlgN"/>
    <property type="match status" value="1"/>
</dbReference>
<keyword evidence="5" id="KW-1185">Reference proteome</keyword>
<comment type="similarity">
    <text evidence="2">Belongs to the FlgN family.</text>
</comment>
<proteinExistence type="inferred from homology"/>
<gene>
    <name evidence="4" type="ORF">GCM10022278_40300</name>
</gene>
<evidence type="ECO:0008006" key="6">
    <source>
        <dbReference type="Google" id="ProtNLM"/>
    </source>
</evidence>
<dbReference type="SUPFAM" id="SSF140566">
    <property type="entry name" value="FlgN-like"/>
    <property type="match status" value="1"/>
</dbReference>
<dbReference type="InterPro" id="IPR036679">
    <property type="entry name" value="FlgN-like_sf"/>
</dbReference>
<evidence type="ECO:0000313" key="4">
    <source>
        <dbReference type="EMBL" id="GAA3979729.1"/>
    </source>
</evidence>